<sequence length="127" mass="14338">MSKTLTGYGDFVTLQKRSGSNNAAKHLFKQVLALNALKRNTGDRRQNFIFNGDLYGVSVGVKAECRQFDDDYVGLLHINPLNGTVEMSQRHDLKENPRHNLTRPSGVKARTVKIQSSYPTGYQLWVK</sequence>
<reference evidence="1 2" key="1">
    <citation type="submission" date="2019-11" db="EMBL/GenBank/DDBJ databases">
        <title>Characterization of a new Erwinia amylovora bacteriophage.</title>
        <authorList>
            <person name="Valentovich L.N."/>
            <person name="Akhremchuk A.E."/>
            <person name="Besarab N.V."/>
            <person name="Lagonenko A.L."/>
        </authorList>
    </citation>
    <scope>NUCLEOTIDE SEQUENCE [LARGE SCALE GENOMIC DNA]</scope>
</reference>
<dbReference type="Proteomes" id="UP000433183">
    <property type="component" value="Segment"/>
</dbReference>
<evidence type="ECO:0000313" key="1">
    <source>
        <dbReference type="EMBL" id="QGZ16340.1"/>
    </source>
</evidence>
<gene>
    <name evidence="1" type="ORF">Hena1_01900</name>
</gene>
<name>A0A6B9J5P3_9CAUD</name>
<dbReference type="EMBL" id="MN732867">
    <property type="protein sequence ID" value="QGZ16340.1"/>
    <property type="molecule type" value="Genomic_DNA"/>
</dbReference>
<keyword evidence="2" id="KW-1185">Reference proteome</keyword>
<accession>A0A6B9J5P3</accession>
<organism evidence="1 2">
    <name type="scientific">Erwinia phage Hena1</name>
    <dbReference type="NCBI Taxonomy" id="2678601"/>
    <lineage>
        <taxon>Viruses</taxon>
        <taxon>Duplodnaviria</taxon>
        <taxon>Heunggongvirae</taxon>
        <taxon>Uroviricota</taxon>
        <taxon>Caudoviricetes</taxon>
        <taxon>Vequintavirinae</taxon>
        <taxon>Henunavirus</taxon>
        <taxon>Henunavirus hena1</taxon>
    </lineage>
</organism>
<protein>
    <submittedName>
        <fullName evidence="1">Uncharacterized protein</fullName>
    </submittedName>
</protein>
<evidence type="ECO:0000313" key="2">
    <source>
        <dbReference type="Proteomes" id="UP000433183"/>
    </source>
</evidence>
<proteinExistence type="predicted"/>